<feature type="domain" description="Carrier" evidence="2">
    <location>
        <begin position="472"/>
        <end position="527"/>
    </location>
</feature>
<evidence type="ECO:0008006" key="5">
    <source>
        <dbReference type="Google" id="ProtNLM"/>
    </source>
</evidence>
<dbReference type="Pfam" id="PF00501">
    <property type="entry name" value="AMP-binding"/>
    <property type="match status" value="1"/>
</dbReference>
<dbReference type="InterPro" id="IPR036736">
    <property type="entry name" value="ACP-like_sf"/>
</dbReference>
<feature type="non-terminal residue" evidence="3">
    <location>
        <position position="739"/>
    </location>
</feature>
<dbReference type="InterPro" id="IPR045851">
    <property type="entry name" value="AMP-bd_C_sf"/>
</dbReference>
<dbReference type="InterPro" id="IPR009081">
    <property type="entry name" value="PP-bd_ACP"/>
</dbReference>
<dbReference type="OMA" id="YVGGVCI"/>
<name>A0AA38CBQ2_TAXCH</name>
<dbReference type="Proteomes" id="UP000824469">
    <property type="component" value="Unassembled WGS sequence"/>
</dbReference>
<organism evidence="3 4">
    <name type="scientific">Taxus chinensis</name>
    <name type="common">Chinese yew</name>
    <name type="synonym">Taxus wallichiana var. chinensis</name>
    <dbReference type="NCBI Taxonomy" id="29808"/>
    <lineage>
        <taxon>Eukaryota</taxon>
        <taxon>Viridiplantae</taxon>
        <taxon>Streptophyta</taxon>
        <taxon>Embryophyta</taxon>
        <taxon>Tracheophyta</taxon>
        <taxon>Spermatophyta</taxon>
        <taxon>Pinopsida</taxon>
        <taxon>Pinidae</taxon>
        <taxon>Conifers II</taxon>
        <taxon>Cupressales</taxon>
        <taxon>Taxaceae</taxon>
        <taxon>Taxus</taxon>
    </lineage>
</organism>
<evidence type="ECO:0000313" key="3">
    <source>
        <dbReference type="EMBL" id="KAH9296461.1"/>
    </source>
</evidence>
<proteinExistence type="predicted"/>
<dbReference type="SUPFAM" id="SSF47336">
    <property type="entry name" value="ACP-like"/>
    <property type="match status" value="1"/>
</dbReference>
<dbReference type="GO" id="GO:0043041">
    <property type="term" value="P:amino acid activation for nonribosomal peptide biosynthetic process"/>
    <property type="evidence" value="ECO:0007669"/>
    <property type="project" value="TreeGrafter"/>
</dbReference>
<evidence type="ECO:0000259" key="1">
    <source>
        <dbReference type="Pfam" id="PF00501"/>
    </source>
</evidence>
<dbReference type="EMBL" id="JAHRHJ020000011">
    <property type="protein sequence ID" value="KAH9296461.1"/>
    <property type="molecule type" value="Genomic_DNA"/>
</dbReference>
<sequence>MEEEVCCISHAFWRAASANPNKVAIIHSNYPPSNDNEEDVLYTYGELQSAVNGLSARIANILLGAHDPHLIRQPGLLNRFLWMETLYPFLAHDISCFKTAISFIDHLSEILGPLLSSTVLVIPSFDKLRKNPLLVFDILKAYHVTRLIIVPSLMRALLPGLQSSDGRLIQNFLRILVLSGEDFPIWLWEVLHETLGETQILNLYGTTEVSGDCAYFDCKTLPKLLEEESLSSVPIGKPILGCELLLAEETDTKAFSNSEGEILVGGKCLAIKYLDDALANPVKFMSVNVTNAVSDTVANSEVKHATYFRTGDFARKLNDGNYVFIGRKDRMVKVNGQRIALEEIEYNMRKHPHVADAAASFHCCKHNNNYIAAYILLKGIDQSFPYIGNEKQNSHYDWNVNGKKSLHDSLRTWLEQRLPAVMIPSSFHFIAALPRLPSGKINYEALPQIESIIQETGCGHSGKHLDDRDIQIIKEVFKRVLMVEDISDDDDLFAFGGTSITAAHVGHTLGVDMRFIYKHPSPVKLCNALLEVPGLLESIRNHDPVSKLPLEMSKYGKEKGIEGASNLHVYNLIVPETLRSMNAGYKEVSSFFGSLMQIAERVPEESIAHNPIKSKLAEHNLGPDSSVSRPHKKQRPLQIQLQNNIETGWEHWVSGLNLPEAVAFSRYNKIISRGGFDNALVLQNSHVIFRNQVSGNIYQLWKVLLKSCVDASPLVVIWNEKSYVFIGSHAHNFLCIDAS</sequence>
<reference evidence="3 4" key="1">
    <citation type="journal article" date="2021" name="Nat. Plants">
        <title>The Taxus genome provides insights into paclitaxel biosynthesis.</title>
        <authorList>
            <person name="Xiong X."/>
            <person name="Gou J."/>
            <person name="Liao Q."/>
            <person name="Li Y."/>
            <person name="Zhou Q."/>
            <person name="Bi G."/>
            <person name="Li C."/>
            <person name="Du R."/>
            <person name="Wang X."/>
            <person name="Sun T."/>
            <person name="Guo L."/>
            <person name="Liang H."/>
            <person name="Lu P."/>
            <person name="Wu Y."/>
            <person name="Zhang Z."/>
            <person name="Ro D.K."/>
            <person name="Shang Y."/>
            <person name="Huang S."/>
            <person name="Yan J."/>
        </authorList>
    </citation>
    <scope>NUCLEOTIDE SEQUENCE [LARGE SCALE GENOMIC DNA]</scope>
    <source>
        <strain evidence="3">Ta-2019</strain>
    </source>
</reference>
<dbReference type="PANTHER" id="PTHR44394">
    <property type="entry name" value="BETA-ALANINE-ACTIVATING ENZYME"/>
    <property type="match status" value="1"/>
</dbReference>
<dbReference type="InterPro" id="IPR052091">
    <property type="entry name" value="Beta-ala_Activ/Resist"/>
</dbReference>
<protein>
    <recommendedName>
        <fullName evidence="5">Carrier domain-containing protein</fullName>
    </recommendedName>
</protein>
<dbReference type="AlphaFoldDB" id="A0AA38CBQ2"/>
<dbReference type="Gene3D" id="1.10.1200.10">
    <property type="entry name" value="ACP-like"/>
    <property type="match status" value="1"/>
</dbReference>
<evidence type="ECO:0000259" key="2">
    <source>
        <dbReference type="Pfam" id="PF00550"/>
    </source>
</evidence>
<dbReference type="Gene3D" id="3.40.50.12780">
    <property type="entry name" value="N-terminal domain of ligase-like"/>
    <property type="match status" value="1"/>
</dbReference>
<feature type="domain" description="AMP-dependent synthetase/ligase" evidence="1">
    <location>
        <begin position="83"/>
        <end position="274"/>
    </location>
</feature>
<dbReference type="Pfam" id="PF00550">
    <property type="entry name" value="PP-binding"/>
    <property type="match status" value="1"/>
</dbReference>
<accession>A0AA38CBQ2</accession>
<keyword evidence="4" id="KW-1185">Reference proteome</keyword>
<dbReference type="SUPFAM" id="SSF56801">
    <property type="entry name" value="Acetyl-CoA synthetase-like"/>
    <property type="match status" value="1"/>
</dbReference>
<dbReference type="InterPro" id="IPR000873">
    <property type="entry name" value="AMP-dep_synth/lig_dom"/>
</dbReference>
<dbReference type="Gene3D" id="3.30.300.30">
    <property type="match status" value="1"/>
</dbReference>
<gene>
    <name evidence="3" type="ORF">KI387_040049</name>
</gene>
<evidence type="ECO:0000313" key="4">
    <source>
        <dbReference type="Proteomes" id="UP000824469"/>
    </source>
</evidence>
<dbReference type="PANTHER" id="PTHR44394:SF1">
    <property type="entry name" value="BETA-ALANINE-ACTIVATING ENZYME"/>
    <property type="match status" value="1"/>
</dbReference>
<dbReference type="InterPro" id="IPR042099">
    <property type="entry name" value="ANL_N_sf"/>
</dbReference>
<comment type="caution">
    <text evidence="3">The sequence shown here is derived from an EMBL/GenBank/DDBJ whole genome shotgun (WGS) entry which is preliminary data.</text>
</comment>